<feature type="domain" description="COG complex component COG2 C-terminal" evidence="2">
    <location>
        <begin position="360"/>
        <end position="634"/>
    </location>
</feature>
<proteinExistence type="predicted"/>
<dbReference type="InterPro" id="IPR009316">
    <property type="entry name" value="COG2"/>
</dbReference>
<evidence type="ECO:0000313" key="3">
    <source>
        <dbReference type="EMBL" id="GJQ08930.1"/>
    </source>
</evidence>
<dbReference type="Proteomes" id="UP001061958">
    <property type="component" value="Unassembled WGS sequence"/>
</dbReference>
<feature type="coiled-coil region" evidence="1">
    <location>
        <begin position="71"/>
        <end position="129"/>
    </location>
</feature>
<dbReference type="Pfam" id="PF12022">
    <property type="entry name" value="COG2_C"/>
    <property type="match status" value="1"/>
</dbReference>
<dbReference type="GO" id="GO:0007030">
    <property type="term" value="P:Golgi organization"/>
    <property type="evidence" value="ECO:0007669"/>
    <property type="project" value="InterPro"/>
</dbReference>
<reference evidence="3" key="2">
    <citation type="submission" date="2022-01" db="EMBL/GenBank/DDBJ databases">
        <authorList>
            <person name="Hirooka S."/>
            <person name="Miyagishima S.Y."/>
        </authorList>
    </citation>
    <scope>NUCLEOTIDE SEQUENCE</scope>
    <source>
        <strain evidence="3">NBRC 102759</strain>
    </source>
</reference>
<dbReference type="GO" id="GO:0017119">
    <property type="term" value="C:Golgi transport complex"/>
    <property type="evidence" value="ECO:0007669"/>
    <property type="project" value="TreeGrafter"/>
</dbReference>
<organism evidence="3 4">
    <name type="scientific">Galdieria partita</name>
    <dbReference type="NCBI Taxonomy" id="83374"/>
    <lineage>
        <taxon>Eukaryota</taxon>
        <taxon>Rhodophyta</taxon>
        <taxon>Bangiophyceae</taxon>
        <taxon>Galdieriales</taxon>
        <taxon>Galdieriaceae</taxon>
        <taxon>Galdieria</taxon>
    </lineage>
</organism>
<evidence type="ECO:0000313" key="4">
    <source>
        <dbReference type="Proteomes" id="UP001061958"/>
    </source>
</evidence>
<dbReference type="PANTHER" id="PTHR12961:SF0">
    <property type="entry name" value="CONSERVED OLIGOMERIC GOLGI COMPLEX SUBUNIT 2"/>
    <property type="match status" value="1"/>
</dbReference>
<dbReference type="OrthoDB" id="2907at2759"/>
<dbReference type="InterPro" id="IPR024603">
    <property type="entry name" value="COG_complex_COG2_C"/>
</dbReference>
<dbReference type="AlphaFoldDB" id="A0A9C7PR04"/>
<dbReference type="EMBL" id="BQMJ01000005">
    <property type="protein sequence ID" value="GJQ08930.1"/>
    <property type="molecule type" value="Genomic_DNA"/>
</dbReference>
<dbReference type="PANTHER" id="PTHR12961">
    <property type="entry name" value="CONSERVED OLIGOMERIC GOLGI COMPLEX COMPONENT 2"/>
    <property type="match status" value="1"/>
</dbReference>
<gene>
    <name evidence="3" type="ORF">GpartN1_g721.t1</name>
</gene>
<sequence length="659" mass="77475">MDIFEEWQTNEHFSAREYILKKISTTSLEQLLEQVTQNFEQILTELVQYLLDNRQRVEQVVKQVKLLQQNGIKIEKKVAQVESQLNVLEKEVAKDWSNTTNCLEERRKYTDLKIALEALQRKNRILRNVWRLLEKVEQGDSLPEEEQTENLLRNLVSEIGKAKSINYDENILDKVLVEQVEENLNNIVSKTEEKLQWWFLTSLSEVEQFEESLRSCLECCMALKLRHKVENWFAEAFVEPFILERLESVESSSDRLLTMKDAVDELLRYPFLENWKRSDFSIYREFSFIHHSILPVVADLLKSRIVHLENLKDPHRFYILYKGVEEIFAILQQFEKTIYSQESIRNTPEYRFFWDPQLFRIYFEAVELQLANKLESRLFHAKGTQQVPNKFRCEASEGLKIYLEESWSSKIWIWPITGFLLEWSLLGISRYRKYIEDYLEKAQDDMSNVQPNDLLNILLDLKYLPSWIEEEFQLDTSILPNNNAEEIIQNILQLIRTAVIQCGDKCVQVQELLCNLIIAKCTENLQALRGILAAYRMTTKPVPKHHSPFVSNILRPLRDVLQFISNEENLKNSIVDTVCQQLVERYITMTKEIVTSVRKAEDTLKRLNLGRSSSGSNRENISDLEKICRQLELDGKKLSEELNQIGFVVSEDRLLAGST</sequence>
<name>A0A9C7PR04_9RHOD</name>
<comment type="caution">
    <text evidence="3">The sequence shown here is derived from an EMBL/GenBank/DDBJ whole genome shotgun (WGS) entry which is preliminary data.</text>
</comment>
<dbReference type="GO" id="GO:0015031">
    <property type="term" value="P:protein transport"/>
    <property type="evidence" value="ECO:0007669"/>
    <property type="project" value="InterPro"/>
</dbReference>
<dbReference type="GO" id="GO:0006891">
    <property type="term" value="P:intra-Golgi vesicle-mediated transport"/>
    <property type="evidence" value="ECO:0007669"/>
    <property type="project" value="TreeGrafter"/>
</dbReference>
<evidence type="ECO:0000256" key="1">
    <source>
        <dbReference type="SAM" id="Coils"/>
    </source>
</evidence>
<reference evidence="3" key="1">
    <citation type="journal article" date="2022" name="Proc. Natl. Acad. Sci. U.S.A.">
        <title>Life cycle and functional genomics of the unicellular red alga Galdieria for elucidating algal and plant evolution and industrial use.</title>
        <authorList>
            <person name="Hirooka S."/>
            <person name="Itabashi T."/>
            <person name="Ichinose T.M."/>
            <person name="Onuma R."/>
            <person name="Fujiwara T."/>
            <person name="Yamashita S."/>
            <person name="Jong L.W."/>
            <person name="Tomita R."/>
            <person name="Iwane A.H."/>
            <person name="Miyagishima S.Y."/>
        </authorList>
    </citation>
    <scope>NUCLEOTIDE SEQUENCE</scope>
    <source>
        <strain evidence="3">NBRC 102759</strain>
    </source>
</reference>
<accession>A0A9C7PR04</accession>
<keyword evidence="1" id="KW-0175">Coiled coil</keyword>
<dbReference type="GO" id="GO:0016020">
    <property type="term" value="C:membrane"/>
    <property type="evidence" value="ECO:0007669"/>
    <property type="project" value="InterPro"/>
</dbReference>
<evidence type="ECO:0000259" key="2">
    <source>
        <dbReference type="Pfam" id="PF12022"/>
    </source>
</evidence>
<keyword evidence="4" id="KW-1185">Reference proteome</keyword>
<protein>
    <recommendedName>
        <fullName evidence="2">COG complex component COG2 C-terminal domain-containing protein</fullName>
    </recommendedName>
</protein>